<evidence type="ECO:0000256" key="14">
    <source>
        <dbReference type="ARBA" id="ARBA00022842"/>
    </source>
</evidence>
<keyword evidence="8 24" id="KW-0808">Transferase</keyword>
<dbReference type="PANTHER" id="PTHR34299">
    <property type="entry name" value="DIACYLGLYCEROL KINASE"/>
    <property type="match status" value="1"/>
</dbReference>
<feature type="binding site" evidence="23">
    <location>
        <position position="73"/>
    </location>
    <ligand>
        <name>a divalent metal cation</name>
        <dbReference type="ChEBI" id="CHEBI:60240"/>
    </ligand>
</feature>
<dbReference type="RefSeq" id="WP_002857432.1">
    <property type="nucleotide sequence ID" value="NC_008787.1"/>
</dbReference>
<dbReference type="GO" id="GO:0005886">
    <property type="term" value="C:plasma membrane"/>
    <property type="evidence" value="ECO:0007669"/>
    <property type="project" value="UniProtKB-SubCell"/>
</dbReference>
<dbReference type="PROSITE" id="PS01069">
    <property type="entry name" value="DAGK_PROKAR"/>
    <property type="match status" value="1"/>
</dbReference>
<evidence type="ECO:0000256" key="16">
    <source>
        <dbReference type="ARBA" id="ARBA00023098"/>
    </source>
</evidence>
<dbReference type="InterPro" id="IPR000829">
    <property type="entry name" value="DAGK"/>
</dbReference>
<dbReference type="GO" id="GO:0005524">
    <property type="term" value="F:ATP binding"/>
    <property type="evidence" value="ECO:0007669"/>
    <property type="project" value="UniProtKB-KW"/>
</dbReference>
<keyword evidence="15 24" id="KW-1133">Transmembrane helix</keyword>
<evidence type="ECO:0000256" key="17">
    <source>
        <dbReference type="ARBA" id="ARBA00023136"/>
    </source>
</evidence>
<evidence type="ECO:0000256" key="23">
    <source>
        <dbReference type="PIRSR" id="PIRSR600829-4"/>
    </source>
</evidence>
<keyword evidence="13 22" id="KW-0067">ATP-binding</keyword>
<keyword evidence="16 24" id="KW-0443">Lipid metabolism</keyword>
<evidence type="ECO:0000256" key="11">
    <source>
        <dbReference type="ARBA" id="ARBA00022741"/>
    </source>
</evidence>
<evidence type="ECO:0000256" key="5">
    <source>
        <dbReference type="ARBA" id="ARBA00022475"/>
    </source>
</evidence>
<dbReference type="HOGENOM" id="CLU_112343_3_1_7"/>
<evidence type="ECO:0000256" key="3">
    <source>
        <dbReference type="ARBA" id="ARBA00012133"/>
    </source>
</evidence>
<feature type="binding site" evidence="23">
    <location>
        <position position="25"/>
    </location>
    <ligand>
        <name>a divalent metal cation</name>
        <dbReference type="ChEBI" id="CHEBI:60240"/>
    </ligand>
</feature>
<evidence type="ECO:0000256" key="18">
    <source>
        <dbReference type="ARBA" id="ARBA00023209"/>
    </source>
</evidence>
<evidence type="ECO:0000313" key="25">
    <source>
        <dbReference type="EMBL" id="EAQ73433.1"/>
    </source>
</evidence>
<evidence type="ECO:0000256" key="12">
    <source>
        <dbReference type="ARBA" id="ARBA00022777"/>
    </source>
</evidence>
<evidence type="ECO:0000256" key="2">
    <source>
        <dbReference type="ARBA" id="ARBA00005967"/>
    </source>
</evidence>
<evidence type="ECO:0000256" key="6">
    <source>
        <dbReference type="ARBA" id="ARBA00022516"/>
    </source>
</evidence>
<evidence type="ECO:0000256" key="10">
    <source>
        <dbReference type="ARBA" id="ARBA00022723"/>
    </source>
</evidence>
<feature type="binding site" evidence="22">
    <location>
        <position position="13"/>
    </location>
    <ligand>
        <name>ATP</name>
        <dbReference type="ChEBI" id="CHEBI:30616"/>
    </ligand>
</feature>
<comment type="subcellular location">
    <subcellularLocation>
        <location evidence="1">Cell inner membrane</location>
        <topology evidence="1">Multi-pass membrane protein</topology>
    </subcellularLocation>
</comment>
<comment type="cofactor">
    <cofactor evidence="23">
        <name>Mg(2+)</name>
        <dbReference type="ChEBI" id="CHEBI:18420"/>
    </cofactor>
    <text evidence="23">Mn(2+), Zn(2+), Cd(2+) and Co(2+) support activity to lesser extents.</text>
</comment>
<dbReference type="InterPro" id="IPR033718">
    <property type="entry name" value="DAGK_prok"/>
</dbReference>
<comment type="catalytic activity">
    <reaction evidence="24">
        <text>a 1,2-diacyl-sn-glycerol + ATP = a 1,2-diacyl-sn-glycero-3-phosphate + ADP + H(+)</text>
        <dbReference type="Rhea" id="RHEA:10272"/>
        <dbReference type="ChEBI" id="CHEBI:15378"/>
        <dbReference type="ChEBI" id="CHEBI:17815"/>
        <dbReference type="ChEBI" id="CHEBI:30616"/>
        <dbReference type="ChEBI" id="CHEBI:58608"/>
        <dbReference type="ChEBI" id="CHEBI:456216"/>
        <dbReference type="EC" id="2.7.1.107"/>
    </reaction>
</comment>
<organism evidence="25 26">
    <name type="scientific">Campylobacter jejuni subsp. jejuni serotype O:23/36 (strain 81-176)</name>
    <dbReference type="NCBI Taxonomy" id="354242"/>
    <lineage>
        <taxon>Bacteria</taxon>
        <taxon>Pseudomonadati</taxon>
        <taxon>Campylobacterota</taxon>
        <taxon>Epsilonproteobacteria</taxon>
        <taxon>Campylobacterales</taxon>
        <taxon>Campylobacteraceae</taxon>
        <taxon>Campylobacter</taxon>
    </lineage>
</organism>
<dbReference type="GO" id="GO:0004143">
    <property type="term" value="F:ATP-dependent diacylglycerol kinase activity"/>
    <property type="evidence" value="ECO:0007669"/>
    <property type="project" value="UniProtKB-EC"/>
</dbReference>
<evidence type="ECO:0000256" key="24">
    <source>
        <dbReference type="RuleBase" id="RU363065"/>
    </source>
</evidence>
<keyword evidence="10 23" id="KW-0479">Metal-binding</keyword>
<keyword evidence="6" id="KW-0444">Lipid biosynthesis</keyword>
<protein>
    <recommendedName>
        <fullName evidence="4 24">Diacylglycerol kinase</fullName>
        <ecNumber evidence="3 24">2.7.1.107</ecNumber>
    </recommendedName>
</protein>
<keyword evidence="18" id="KW-0594">Phospholipid biosynthesis</keyword>
<evidence type="ECO:0000313" key="26">
    <source>
        <dbReference type="Proteomes" id="UP000000646"/>
    </source>
</evidence>
<feature type="active site" description="Proton acceptor" evidence="20">
    <location>
        <position position="66"/>
    </location>
</feature>
<evidence type="ECO:0000256" key="15">
    <source>
        <dbReference type="ARBA" id="ARBA00022989"/>
    </source>
</evidence>
<proteinExistence type="inferred from homology"/>
<reference evidence="26" key="1">
    <citation type="submission" date="2006-12" db="EMBL/GenBank/DDBJ databases">
        <authorList>
            <person name="Fouts D.E."/>
            <person name="Nelson K.E."/>
            <person name="Sebastian Y."/>
        </authorList>
    </citation>
    <scope>NUCLEOTIDE SEQUENCE [LARGE SCALE GENOMIC DNA]</scope>
    <source>
        <strain evidence="26">81-176</strain>
    </source>
</reference>
<dbReference type="KEGG" id="cjj:CJJ81176_0284"/>
<dbReference type="PANTHER" id="PTHR34299:SF1">
    <property type="entry name" value="DIACYLGLYCEROL KINASE"/>
    <property type="match status" value="1"/>
</dbReference>
<dbReference type="GO" id="GO:0046872">
    <property type="term" value="F:metal ion binding"/>
    <property type="evidence" value="ECO:0007669"/>
    <property type="project" value="UniProtKB-KW"/>
</dbReference>
<dbReference type="Proteomes" id="UP000000646">
    <property type="component" value="Chromosome"/>
</dbReference>
<evidence type="ECO:0000256" key="20">
    <source>
        <dbReference type="PIRSR" id="PIRSR600829-1"/>
    </source>
</evidence>
<evidence type="ECO:0000256" key="13">
    <source>
        <dbReference type="ARBA" id="ARBA00022840"/>
    </source>
</evidence>
<evidence type="ECO:0000256" key="19">
    <source>
        <dbReference type="ARBA" id="ARBA00023264"/>
    </source>
</evidence>
<keyword evidence="12 24" id="KW-0418">Kinase</keyword>
<name>A0A0H3PBL8_CAMJJ</name>
<dbReference type="Pfam" id="PF01219">
    <property type="entry name" value="DAGK_prokar"/>
    <property type="match status" value="1"/>
</dbReference>
<keyword evidence="14 23" id="KW-0460">Magnesium</keyword>
<keyword evidence="17 24" id="KW-0472">Membrane</keyword>
<evidence type="ECO:0000256" key="9">
    <source>
        <dbReference type="ARBA" id="ARBA00022692"/>
    </source>
</evidence>
<sequence length="118" mass="13489">MKPKYHFLNNARYALEGLFALFKNEMAFRIELCIIIPAIVFSFFLKVSFLEHLLLISVLILILIVEALNSAIEACVDLITNKWHEKAKIAKDCASAAVFFSVLLALFVWGFILYSIYL</sequence>
<feature type="binding site" evidence="22">
    <location>
        <position position="25"/>
    </location>
    <ligand>
        <name>ATP</name>
        <dbReference type="ChEBI" id="CHEBI:30616"/>
    </ligand>
</feature>
<evidence type="ECO:0000256" key="21">
    <source>
        <dbReference type="PIRSR" id="PIRSR600829-2"/>
    </source>
</evidence>
<keyword evidence="11 22" id="KW-0547">Nucleotide-binding</keyword>
<feature type="transmembrane region" description="Helical" evidence="24">
    <location>
        <begin position="53"/>
        <end position="72"/>
    </location>
</feature>
<feature type="transmembrane region" description="Helical" evidence="24">
    <location>
        <begin position="93"/>
        <end position="117"/>
    </location>
</feature>
<feature type="binding site" evidence="22">
    <location>
        <begin position="91"/>
        <end position="92"/>
    </location>
    <ligand>
        <name>ATP</name>
        <dbReference type="ChEBI" id="CHEBI:30616"/>
    </ligand>
</feature>
<comment type="similarity">
    <text evidence="2 24">Belongs to the bacterial diacylglycerol kinase family.</text>
</comment>
<feature type="binding site" evidence="22">
    <location>
        <position position="73"/>
    </location>
    <ligand>
        <name>ATP</name>
        <dbReference type="ChEBI" id="CHEBI:30616"/>
    </ligand>
</feature>
<evidence type="ECO:0000256" key="8">
    <source>
        <dbReference type="ARBA" id="ARBA00022679"/>
    </source>
</evidence>
<feature type="binding site" evidence="21">
    <location>
        <position position="66"/>
    </location>
    <ligand>
        <name>substrate</name>
    </ligand>
</feature>
<dbReference type="CDD" id="cd14264">
    <property type="entry name" value="DAGK_IM"/>
    <property type="match status" value="1"/>
</dbReference>
<keyword evidence="19 24" id="KW-1208">Phospholipid metabolism</keyword>
<feature type="transmembrane region" description="Helical" evidence="24">
    <location>
        <begin position="28"/>
        <end position="47"/>
    </location>
</feature>
<evidence type="ECO:0000256" key="1">
    <source>
        <dbReference type="ARBA" id="ARBA00004429"/>
    </source>
</evidence>
<keyword evidence="7" id="KW-0997">Cell inner membrane</keyword>
<keyword evidence="9 24" id="KW-0812">Transmembrane</keyword>
<evidence type="ECO:0000256" key="7">
    <source>
        <dbReference type="ARBA" id="ARBA00022519"/>
    </source>
</evidence>
<evidence type="ECO:0000256" key="4">
    <source>
        <dbReference type="ARBA" id="ARBA00017575"/>
    </source>
</evidence>
<dbReference type="InterPro" id="IPR036945">
    <property type="entry name" value="DAGK_sf"/>
</dbReference>
<accession>A0A0H3PBL8</accession>
<feature type="binding site" evidence="21">
    <location>
        <begin position="27"/>
        <end position="31"/>
    </location>
    <ligand>
        <name>substrate</name>
    </ligand>
</feature>
<dbReference type="Gene3D" id="1.10.287.3610">
    <property type="match status" value="1"/>
</dbReference>
<evidence type="ECO:0000256" key="22">
    <source>
        <dbReference type="PIRSR" id="PIRSR600829-3"/>
    </source>
</evidence>
<gene>
    <name evidence="25" type="primary">dgkA</name>
    <name evidence="25" type="ordered locus">CJJ81176_0284</name>
</gene>
<dbReference type="EC" id="2.7.1.107" evidence="3 24"/>
<comment type="function">
    <text evidence="24">Catalyzes the ATP-dependent phosphorylation of sn-l,2-diacylglycerol (DAG) to phosphatidic acid. Involved in the recycling of diacylglycerol produced as a by-product during membrane-derived oligosaccharide (MDO) biosynthesis.</text>
</comment>
<dbReference type="GO" id="GO:0006654">
    <property type="term" value="P:phosphatidic acid biosynthetic process"/>
    <property type="evidence" value="ECO:0007669"/>
    <property type="project" value="InterPro"/>
</dbReference>
<keyword evidence="5" id="KW-1003">Cell membrane</keyword>
<feature type="binding site" evidence="21">
    <location>
        <position position="95"/>
    </location>
    <ligand>
        <name>substrate</name>
    </ligand>
</feature>
<dbReference type="EMBL" id="CP000538">
    <property type="protein sequence ID" value="EAQ73433.1"/>
    <property type="molecule type" value="Genomic_DNA"/>
</dbReference>
<dbReference type="AlphaFoldDB" id="A0A0H3PBL8"/>
<dbReference type="eggNOG" id="COG0818">
    <property type="taxonomic scope" value="Bacteria"/>
</dbReference>